<dbReference type="CDD" id="cd02209">
    <property type="entry name" value="cupin_XRE_C"/>
    <property type="match status" value="1"/>
</dbReference>
<dbReference type="PROSITE" id="PS50943">
    <property type="entry name" value="HTH_CROC1"/>
    <property type="match status" value="1"/>
</dbReference>
<dbReference type="Pfam" id="PF07883">
    <property type="entry name" value="Cupin_2"/>
    <property type="match status" value="1"/>
</dbReference>
<dbReference type="RefSeq" id="WP_057842942.1">
    <property type="nucleotide sequence ID" value="NZ_LLYA01000090.1"/>
</dbReference>
<dbReference type="Proteomes" id="UP000052023">
    <property type="component" value="Unassembled WGS sequence"/>
</dbReference>
<dbReference type="InterPro" id="IPR001387">
    <property type="entry name" value="Cro/C1-type_HTH"/>
</dbReference>
<dbReference type="Gene3D" id="1.10.260.40">
    <property type="entry name" value="lambda repressor-like DNA-binding domains"/>
    <property type="match status" value="1"/>
</dbReference>
<dbReference type="Pfam" id="PF01381">
    <property type="entry name" value="HTH_3"/>
    <property type="match status" value="1"/>
</dbReference>
<dbReference type="InterPro" id="IPR050807">
    <property type="entry name" value="TransReg_Diox_bact_type"/>
</dbReference>
<dbReference type="GO" id="GO:0005829">
    <property type="term" value="C:cytosol"/>
    <property type="evidence" value="ECO:0007669"/>
    <property type="project" value="TreeGrafter"/>
</dbReference>
<reference evidence="4 5" key="1">
    <citation type="submission" date="2014-03" db="EMBL/GenBank/DDBJ databases">
        <title>Bradyrhizobium valentinum sp. nov., isolated from effective nodules of Lupinus mariae-josephae, a lupine endemic of basic-lime soils in Eastern Spain.</title>
        <authorList>
            <person name="Duran D."/>
            <person name="Rey L."/>
            <person name="Navarro A."/>
            <person name="Busquets A."/>
            <person name="Imperial J."/>
            <person name="Ruiz-Argueso T."/>
        </authorList>
    </citation>
    <scope>NUCLEOTIDE SEQUENCE [LARGE SCALE GENOMIC DNA]</scope>
    <source>
        <strain evidence="4 5">Ro19</strain>
    </source>
</reference>
<dbReference type="GO" id="GO:0003700">
    <property type="term" value="F:DNA-binding transcription factor activity"/>
    <property type="evidence" value="ECO:0007669"/>
    <property type="project" value="TreeGrafter"/>
</dbReference>
<evidence type="ECO:0000256" key="2">
    <source>
        <dbReference type="SAM" id="MobiDB-lite"/>
    </source>
</evidence>
<dbReference type="InterPro" id="IPR014710">
    <property type="entry name" value="RmlC-like_jellyroll"/>
</dbReference>
<dbReference type="GO" id="GO:0003677">
    <property type="term" value="F:DNA binding"/>
    <property type="evidence" value="ECO:0007669"/>
    <property type="project" value="UniProtKB-KW"/>
</dbReference>
<evidence type="ECO:0000259" key="3">
    <source>
        <dbReference type="PROSITE" id="PS50943"/>
    </source>
</evidence>
<evidence type="ECO:0000256" key="1">
    <source>
        <dbReference type="ARBA" id="ARBA00023125"/>
    </source>
</evidence>
<dbReference type="CDD" id="cd00093">
    <property type="entry name" value="HTH_XRE"/>
    <property type="match status" value="1"/>
</dbReference>
<dbReference type="PANTHER" id="PTHR46797:SF2">
    <property type="entry name" value="TRANSCRIPTIONAL REGULATOR"/>
    <property type="match status" value="1"/>
</dbReference>
<sequence>MSGGKRIKKPAFKAKARAKKKAAGKATARPKAKTAVRPAEPAMDLAVGRRIRDLRREHRFSLETIAAKTDLSIGFLSQIERGLSSPSLRVLATLADVLGVGIAALFGSQPKDGAASGGVVTREMQRAELKLWRTGISKQLLSPAGTENRLNLFLVHMEPGGNTGDELYTHDGEEAGLVLEGEMTLTVDAETWSLKRGDSFRFASRRPHRFSNPAKDAKAVVLWVNCVTQAS</sequence>
<dbReference type="EMBL" id="LLYA01000090">
    <property type="protein sequence ID" value="KRR28446.1"/>
    <property type="molecule type" value="Genomic_DNA"/>
</dbReference>
<dbReference type="InterPro" id="IPR010982">
    <property type="entry name" value="Lambda_DNA-bd_dom_sf"/>
</dbReference>
<keyword evidence="5" id="KW-1185">Reference proteome</keyword>
<dbReference type="SMART" id="SM00530">
    <property type="entry name" value="HTH_XRE"/>
    <property type="match status" value="1"/>
</dbReference>
<proteinExistence type="predicted"/>
<dbReference type="SUPFAM" id="SSF47413">
    <property type="entry name" value="lambda repressor-like DNA-binding domains"/>
    <property type="match status" value="1"/>
</dbReference>
<dbReference type="InterPro" id="IPR013096">
    <property type="entry name" value="Cupin_2"/>
</dbReference>
<organism evidence="4 5">
    <name type="scientific">Bradyrhizobium retamae</name>
    <dbReference type="NCBI Taxonomy" id="1300035"/>
    <lineage>
        <taxon>Bacteria</taxon>
        <taxon>Pseudomonadati</taxon>
        <taxon>Pseudomonadota</taxon>
        <taxon>Alphaproteobacteria</taxon>
        <taxon>Hyphomicrobiales</taxon>
        <taxon>Nitrobacteraceae</taxon>
        <taxon>Bradyrhizobium</taxon>
    </lineage>
</organism>
<dbReference type="AlphaFoldDB" id="A0A0R3N8I6"/>
<dbReference type="InterPro" id="IPR011051">
    <property type="entry name" value="RmlC_Cupin_sf"/>
</dbReference>
<evidence type="ECO:0000313" key="5">
    <source>
        <dbReference type="Proteomes" id="UP000052023"/>
    </source>
</evidence>
<name>A0A0R3N8I6_9BRAD</name>
<accession>A0A0R3N8I6</accession>
<dbReference type="Gene3D" id="2.60.120.10">
    <property type="entry name" value="Jelly Rolls"/>
    <property type="match status" value="1"/>
</dbReference>
<feature type="domain" description="HTH cro/C1-type" evidence="3">
    <location>
        <begin position="51"/>
        <end position="105"/>
    </location>
</feature>
<evidence type="ECO:0000313" key="4">
    <source>
        <dbReference type="EMBL" id="KRR28446.1"/>
    </source>
</evidence>
<keyword evidence="1" id="KW-0238">DNA-binding</keyword>
<comment type="caution">
    <text evidence="4">The sequence shown here is derived from an EMBL/GenBank/DDBJ whole genome shotgun (WGS) entry which is preliminary data.</text>
</comment>
<feature type="region of interest" description="Disordered" evidence="2">
    <location>
        <begin position="1"/>
        <end position="39"/>
    </location>
</feature>
<gene>
    <name evidence="4" type="ORF">CQ13_20860</name>
</gene>
<feature type="compositionally biased region" description="Basic residues" evidence="2">
    <location>
        <begin position="1"/>
        <end position="34"/>
    </location>
</feature>
<protein>
    <submittedName>
        <fullName evidence="4">Transcriptional regulator</fullName>
    </submittedName>
</protein>
<dbReference type="PANTHER" id="PTHR46797">
    <property type="entry name" value="HTH-TYPE TRANSCRIPTIONAL REGULATOR"/>
    <property type="match status" value="1"/>
</dbReference>
<dbReference type="OrthoDB" id="9814751at2"/>
<dbReference type="SUPFAM" id="SSF51182">
    <property type="entry name" value="RmlC-like cupins"/>
    <property type="match status" value="1"/>
</dbReference>